<dbReference type="PANTHER" id="PTHR43319">
    <property type="entry name" value="BETA-LACTAMASE-RELATED"/>
    <property type="match status" value="1"/>
</dbReference>
<dbReference type="Gene3D" id="3.40.710.10">
    <property type="entry name" value="DD-peptidase/beta-lactamase superfamily"/>
    <property type="match status" value="1"/>
</dbReference>
<sequence length="394" mass="42257">MTVQGTCDPRFSLVREEFERNIAERGEIGASVCVMVDGEVVVDLWGGEAAPGTPWLHDTIGHVWSCTKGATALCAHLLAARGELDLDAPVIRYWPEYGAAGKGATLVRHVLAHQAGLPVLREPLPADAFLDWKLMAERLAVAEPFWEPGTRHGYHALTFGFLVGEIIRRISGRSLGTFFREEVAEPLGLEFWLGLPEEQEGRVAPTIPADVPAELPSFYVKAFSDPSSMPALLLGNDGGFMTSSDTRESHAGEYGSVGAITNARGLAGMYRPLSLGELVPAEQRSIMARTESAGMDAVLGVPTRWSAGFMKSTDNRHLPAADSEGALMSEYAFGHAGMGGSVGFCDPGARLAFGYSMNKQGSGLGINPRGQALTDAAYRTLGYDRANGGIWYRP</sequence>
<dbReference type="RefSeq" id="WP_184965467.1">
    <property type="nucleotide sequence ID" value="NZ_JACHIN010000007.1"/>
</dbReference>
<dbReference type="Pfam" id="PF00144">
    <property type="entry name" value="Beta-lactamase"/>
    <property type="match status" value="1"/>
</dbReference>
<accession>A0A7W8A4X4</accession>
<dbReference type="AlphaFoldDB" id="A0A7W8A4X4"/>
<evidence type="ECO:0000313" key="3">
    <source>
        <dbReference type="Proteomes" id="UP000568380"/>
    </source>
</evidence>
<dbReference type="InterPro" id="IPR012338">
    <property type="entry name" value="Beta-lactam/transpept-like"/>
</dbReference>
<dbReference type="PANTHER" id="PTHR43319:SF3">
    <property type="entry name" value="BETA-LACTAMASE-RELATED DOMAIN-CONTAINING PROTEIN"/>
    <property type="match status" value="1"/>
</dbReference>
<name>A0A7W8A4X4_9ACTN</name>
<dbReference type="SUPFAM" id="SSF56601">
    <property type="entry name" value="beta-lactamase/transpeptidase-like"/>
    <property type="match status" value="1"/>
</dbReference>
<protein>
    <submittedName>
        <fullName evidence="2">CubicO group peptidase (Beta-lactamase class C family)</fullName>
    </submittedName>
</protein>
<gene>
    <name evidence="2" type="ORF">HNR40_005113</name>
</gene>
<dbReference type="EMBL" id="JACHIN010000007">
    <property type="protein sequence ID" value="MBB5079627.1"/>
    <property type="molecule type" value="Genomic_DNA"/>
</dbReference>
<dbReference type="InterPro" id="IPR052907">
    <property type="entry name" value="Beta-lactamase/esterase"/>
</dbReference>
<organism evidence="2 3">
    <name type="scientific">Nonomuraea endophytica</name>
    <dbReference type="NCBI Taxonomy" id="714136"/>
    <lineage>
        <taxon>Bacteria</taxon>
        <taxon>Bacillati</taxon>
        <taxon>Actinomycetota</taxon>
        <taxon>Actinomycetes</taxon>
        <taxon>Streptosporangiales</taxon>
        <taxon>Streptosporangiaceae</taxon>
        <taxon>Nonomuraea</taxon>
    </lineage>
</organism>
<reference evidence="2 3" key="1">
    <citation type="submission" date="2020-08" db="EMBL/GenBank/DDBJ databases">
        <title>Genomic Encyclopedia of Type Strains, Phase IV (KMG-IV): sequencing the most valuable type-strain genomes for metagenomic binning, comparative biology and taxonomic classification.</title>
        <authorList>
            <person name="Goeker M."/>
        </authorList>
    </citation>
    <scope>NUCLEOTIDE SEQUENCE [LARGE SCALE GENOMIC DNA]</scope>
    <source>
        <strain evidence="2 3">DSM 45385</strain>
    </source>
</reference>
<proteinExistence type="predicted"/>
<comment type="caution">
    <text evidence="2">The sequence shown here is derived from an EMBL/GenBank/DDBJ whole genome shotgun (WGS) entry which is preliminary data.</text>
</comment>
<evidence type="ECO:0000313" key="2">
    <source>
        <dbReference type="EMBL" id="MBB5079627.1"/>
    </source>
</evidence>
<feature type="domain" description="Beta-lactamase-related" evidence="1">
    <location>
        <begin position="18"/>
        <end position="362"/>
    </location>
</feature>
<dbReference type="Proteomes" id="UP000568380">
    <property type="component" value="Unassembled WGS sequence"/>
</dbReference>
<dbReference type="InterPro" id="IPR001466">
    <property type="entry name" value="Beta-lactam-related"/>
</dbReference>
<evidence type="ECO:0000259" key="1">
    <source>
        <dbReference type="Pfam" id="PF00144"/>
    </source>
</evidence>
<keyword evidence="3" id="KW-1185">Reference proteome</keyword>